<proteinExistence type="predicted"/>
<name>A0AA39TND5_9AGAR</name>
<organism evidence="1 2">
    <name type="scientific">Armillaria novae-zelandiae</name>
    <dbReference type="NCBI Taxonomy" id="153914"/>
    <lineage>
        <taxon>Eukaryota</taxon>
        <taxon>Fungi</taxon>
        <taxon>Dikarya</taxon>
        <taxon>Basidiomycota</taxon>
        <taxon>Agaricomycotina</taxon>
        <taxon>Agaricomycetes</taxon>
        <taxon>Agaricomycetidae</taxon>
        <taxon>Agaricales</taxon>
        <taxon>Marasmiineae</taxon>
        <taxon>Physalacriaceae</taxon>
        <taxon>Armillaria</taxon>
    </lineage>
</organism>
<keyword evidence="2" id="KW-1185">Reference proteome</keyword>
<dbReference type="Proteomes" id="UP001175227">
    <property type="component" value="Unassembled WGS sequence"/>
</dbReference>
<sequence length="65" mass="7152">KLDHSPPSAKVKKVYGRLSHTEASILTQLRTSHANLNAHLFRIKATASPNCTTCNVPETVSHFLL</sequence>
<evidence type="ECO:0000313" key="1">
    <source>
        <dbReference type="EMBL" id="KAK0460798.1"/>
    </source>
</evidence>
<dbReference type="EMBL" id="JAUEPR010000165">
    <property type="protein sequence ID" value="KAK0460798.1"/>
    <property type="molecule type" value="Genomic_DNA"/>
</dbReference>
<evidence type="ECO:0000313" key="2">
    <source>
        <dbReference type="Proteomes" id="UP001175227"/>
    </source>
</evidence>
<feature type="non-terminal residue" evidence="1">
    <location>
        <position position="65"/>
    </location>
</feature>
<feature type="non-terminal residue" evidence="1">
    <location>
        <position position="1"/>
    </location>
</feature>
<reference evidence="1" key="1">
    <citation type="submission" date="2023-06" db="EMBL/GenBank/DDBJ databases">
        <authorList>
            <consortium name="Lawrence Berkeley National Laboratory"/>
            <person name="Ahrendt S."/>
            <person name="Sahu N."/>
            <person name="Indic B."/>
            <person name="Wong-Bajracharya J."/>
            <person name="Merenyi Z."/>
            <person name="Ke H.-M."/>
            <person name="Monk M."/>
            <person name="Kocsube S."/>
            <person name="Drula E."/>
            <person name="Lipzen A."/>
            <person name="Balint B."/>
            <person name="Henrissat B."/>
            <person name="Andreopoulos B."/>
            <person name="Martin F.M."/>
            <person name="Harder C.B."/>
            <person name="Rigling D."/>
            <person name="Ford K.L."/>
            <person name="Foster G.D."/>
            <person name="Pangilinan J."/>
            <person name="Papanicolaou A."/>
            <person name="Barry K."/>
            <person name="LaButti K."/>
            <person name="Viragh M."/>
            <person name="Koriabine M."/>
            <person name="Yan M."/>
            <person name="Riley R."/>
            <person name="Champramary S."/>
            <person name="Plett K.L."/>
            <person name="Tsai I.J."/>
            <person name="Slot J."/>
            <person name="Sipos G."/>
            <person name="Plett J."/>
            <person name="Nagy L.G."/>
            <person name="Grigoriev I.V."/>
        </authorList>
    </citation>
    <scope>NUCLEOTIDE SEQUENCE</scope>
    <source>
        <strain evidence="1">ICMP 16352</strain>
    </source>
</reference>
<comment type="caution">
    <text evidence="1">The sequence shown here is derived from an EMBL/GenBank/DDBJ whole genome shotgun (WGS) entry which is preliminary data.</text>
</comment>
<protein>
    <submittedName>
        <fullName evidence="1">Uncharacterized protein</fullName>
    </submittedName>
</protein>
<accession>A0AA39TND5</accession>
<gene>
    <name evidence="1" type="ORF">IW261DRAFT_1298396</name>
</gene>
<dbReference type="AlphaFoldDB" id="A0AA39TND5"/>